<dbReference type="InterPro" id="IPR003812">
    <property type="entry name" value="Fido"/>
</dbReference>
<dbReference type="OrthoDB" id="9802752at2"/>
<proteinExistence type="predicted"/>
<dbReference type="InterPro" id="IPR053737">
    <property type="entry name" value="Type_II_TA_Toxin"/>
</dbReference>
<protein>
    <submittedName>
        <fullName evidence="2">Prophage maintenance system killer protein</fullName>
    </submittedName>
</protein>
<organism evidence="2 3">
    <name type="scientific">Enterococcus villorum</name>
    <dbReference type="NCBI Taxonomy" id="112904"/>
    <lineage>
        <taxon>Bacteria</taxon>
        <taxon>Bacillati</taxon>
        <taxon>Bacillota</taxon>
        <taxon>Bacilli</taxon>
        <taxon>Lactobacillales</taxon>
        <taxon>Enterococcaceae</taxon>
        <taxon>Enterococcus</taxon>
    </lineage>
</organism>
<dbReference type="PANTHER" id="PTHR39426:SF1">
    <property type="entry name" value="HOMOLOGY TO DEATH-ON-CURING PROTEIN OF PHAGE P1"/>
    <property type="match status" value="1"/>
</dbReference>
<evidence type="ECO:0000313" key="2">
    <source>
        <dbReference type="EMBL" id="OQO70442.1"/>
    </source>
</evidence>
<dbReference type="RefSeq" id="WP_081183610.1">
    <property type="nucleotide sequence ID" value="NZ_MJEA01000005.1"/>
</dbReference>
<reference evidence="2 3" key="1">
    <citation type="journal article" date="2017" name="BMC Microbiol.">
        <title>Comparative genomics of Enterococcus spp. isolated from bovine feces.</title>
        <authorList>
            <person name="Beukers A.G."/>
            <person name="Zaheer R."/>
            <person name="Goji N."/>
            <person name="Amoako K.K."/>
            <person name="Chaves A.V."/>
            <person name="Ward M.P."/>
            <person name="McAllister T.A."/>
        </authorList>
    </citation>
    <scope>NUCLEOTIDE SEQUENCE [LARGE SCALE GENOMIC DNA]</scope>
    <source>
        <strain evidence="2 3">F1129D 143</strain>
    </source>
</reference>
<dbReference type="Pfam" id="PF02661">
    <property type="entry name" value="Fic"/>
    <property type="match status" value="1"/>
</dbReference>
<evidence type="ECO:0000259" key="1">
    <source>
        <dbReference type="PROSITE" id="PS51459"/>
    </source>
</evidence>
<dbReference type="AlphaFoldDB" id="A0A1V8YCY9"/>
<gene>
    <name evidence="2" type="ORF">BH747_07025</name>
</gene>
<dbReference type="NCBIfam" id="TIGR01550">
    <property type="entry name" value="DOC_P1"/>
    <property type="match status" value="1"/>
</dbReference>
<feature type="domain" description="Fido" evidence="1">
    <location>
        <begin position="5"/>
        <end position="117"/>
    </location>
</feature>
<comment type="caution">
    <text evidence="2">The sequence shown here is derived from an EMBL/GenBank/DDBJ whole genome shotgun (WGS) entry which is preliminary data.</text>
</comment>
<dbReference type="Gene3D" id="1.20.120.1870">
    <property type="entry name" value="Fic/DOC protein, Fido domain"/>
    <property type="match status" value="1"/>
</dbReference>
<sequence length="117" mass="13210">MTIYLTAKDIIRTNAKVISRFSEGETIGVKEAHSLDMTIKQPSQAVFEKELYPTIYDKASILVINLVTKRPFHNGNKRTAFVAKITFLELNGYTTSFSQQEAIHFILDITVIDTPTT</sequence>
<dbReference type="PROSITE" id="PS51459">
    <property type="entry name" value="FIDO"/>
    <property type="match status" value="1"/>
</dbReference>
<accession>A0A1V8YCY9</accession>
<dbReference type="Proteomes" id="UP000192477">
    <property type="component" value="Unassembled WGS sequence"/>
</dbReference>
<evidence type="ECO:0000313" key="3">
    <source>
        <dbReference type="Proteomes" id="UP000192477"/>
    </source>
</evidence>
<dbReference type="PANTHER" id="PTHR39426">
    <property type="entry name" value="HOMOLOGY TO DEATH-ON-CURING PROTEIN OF PHAGE P1"/>
    <property type="match status" value="1"/>
</dbReference>
<dbReference type="STRING" id="112904.BH747_07025"/>
<dbReference type="EMBL" id="MJEA01000005">
    <property type="protein sequence ID" value="OQO70442.1"/>
    <property type="molecule type" value="Genomic_DNA"/>
</dbReference>
<dbReference type="InterPro" id="IPR006440">
    <property type="entry name" value="Doc"/>
</dbReference>
<dbReference type="GO" id="GO:0016301">
    <property type="term" value="F:kinase activity"/>
    <property type="evidence" value="ECO:0007669"/>
    <property type="project" value="InterPro"/>
</dbReference>
<name>A0A1V8YCY9_9ENTE</name>